<name>A0A5P8E593_9BACT</name>
<evidence type="ECO:0000256" key="6">
    <source>
        <dbReference type="RuleBase" id="RU364082"/>
    </source>
</evidence>
<dbReference type="Gene3D" id="3.40.50.720">
    <property type="entry name" value="NAD(P)-binding Rossmann-like Domain"/>
    <property type="match status" value="1"/>
</dbReference>
<dbReference type="Gene3D" id="3.90.25.10">
    <property type="entry name" value="UDP-galactose 4-epimerase, domain 1"/>
    <property type="match status" value="1"/>
</dbReference>
<dbReference type="AlphaFoldDB" id="A0A5P8E593"/>
<evidence type="ECO:0000256" key="2">
    <source>
        <dbReference type="ARBA" id="ARBA00010944"/>
    </source>
</evidence>
<dbReference type="PANTHER" id="PTHR10491">
    <property type="entry name" value="DTDP-4-DEHYDRORHAMNOSE REDUCTASE"/>
    <property type="match status" value="1"/>
</dbReference>
<protein>
    <recommendedName>
        <fullName evidence="4 6">dTDP-4-dehydrorhamnose reductase</fullName>
        <ecNumber evidence="3 6">1.1.1.133</ecNumber>
    </recommendedName>
</protein>
<keyword evidence="6 8" id="KW-0560">Oxidoreductase</keyword>
<comment type="similarity">
    <text evidence="2 6">Belongs to the dTDP-4-dehydrorhamnose reductase family.</text>
</comment>
<evidence type="ECO:0000256" key="5">
    <source>
        <dbReference type="ARBA" id="ARBA00048200"/>
    </source>
</evidence>
<dbReference type="SUPFAM" id="SSF51735">
    <property type="entry name" value="NAD(P)-binding Rossmann-fold domains"/>
    <property type="match status" value="1"/>
</dbReference>
<dbReference type="KEGG" id="alq:C7Y71_003210"/>
<evidence type="ECO:0000256" key="3">
    <source>
        <dbReference type="ARBA" id="ARBA00012929"/>
    </source>
</evidence>
<reference evidence="8 9" key="1">
    <citation type="submission" date="2018-11" db="EMBL/GenBank/DDBJ databases">
        <authorList>
            <person name="Na S.W."/>
            <person name="Baik M."/>
        </authorList>
    </citation>
    <scope>NUCLEOTIDE SEQUENCE [LARGE SCALE GENOMIC DNA]</scope>
    <source>
        <strain evidence="8 9">E39</strain>
    </source>
</reference>
<dbReference type="OrthoDB" id="9803892at2"/>
<organism evidence="8 9">
    <name type="scientific">Pseudoprevotella muciniphila</name>
    <dbReference type="NCBI Taxonomy" id="2133944"/>
    <lineage>
        <taxon>Bacteria</taxon>
        <taxon>Pseudomonadati</taxon>
        <taxon>Bacteroidota</taxon>
        <taxon>Bacteroidia</taxon>
        <taxon>Bacteroidales</taxon>
        <taxon>Prevotellaceae</taxon>
        <taxon>Pseudoprevotella</taxon>
    </lineage>
</organism>
<dbReference type="InterPro" id="IPR005913">
    <property type="entry name" value="dTDP_dehydrorham_reduct"/>
</dbReference>
<comment type="function">
    <text evidence="6">Catalyzes the reduction of dTDP-6-deoxy-L-lyxo-4-hexulose to yield dTDP-L-rhamnose.</text>
</comment>
<dbReference type="Proteomes" id="UP000249375">
    <property type="component" value="Chromosome"/>
</dbReference>
<sequence length="285" mass="32029">MNILITGCNGQLGNELRLIEDRFGEEYTFFHTDIEELDITDREAVNAYIQDNAIDLIINCAAFTAVDRAEEAQELCEKLNSAAPGYLAAAVEERGGNIIHVSTDYVFSGEGCVPYREDSPTAPQSVYGTTKLAGEERVIRSCAGAVIIRTAWLYSPFGNNFVKTMIRLGKEREELGVVADQIGSPTYAHDLAMAICQMVRHGLVPGVYHFTDEGTTSWYDFTRVIHREAGIRNCRVRPLHTEDYPTPAKRPHYSVLDKTKIKDTYGIDIPWWEDALKDCIERLKD</sequence>
<keyword evidence="9" id="KW-1185">Reference proteome</keyword>
<dbReference type="GO" id="GO:0019305">
    <property type="term" value="P:dTDP-rhamnose biosynthetic process"/>
    <property type="evidence" value="ECO:0007669"/>
    <property type="project" value="UniProtKB-UniPathway"/>
</dbReference>
<evidence type="ECO:0000313" key="8">
    <source>
        <dbReference type="EMBL" id="QFQ12107.1"/>
    </source>
</evidence>
<evidence type="ECO:0000256" key="4">
    <source>
        <dbReference type="ARBA" id="ARBA00017099"/>
    </source>
</evidence>
<evidence type="ECO:0000256" key="1">
    <source>
        <dbReference type="ARBA" id="ARBA00004781"/>
    </source>
</evidence>
<feature type="domain" description="RmlD-like substrate binding" evidence="7">
    <location>
        <begin position="1"/>
        <end position="283"/>
    </location>
</feature>
<comment type="pathway">
    <text evidence="1 6">Carbohydrate biosynthesis; dTDP-L-rhamnose biosynthesis.</text>
</comment>
<evidence type="ECO:0000259" key="7">
    <source>
        <dbReference type="Pfam" id="PF04321"/>
    </source>
</evidence>
<gene>
    <name evidence="8" type="primary">rfbD</name>
    <name evidence="8" type="ORF">C7Y71_003210</name>
</gene>
<dbReference type="CDD" id="cd05254">
    <property type="entry name" value="dTDP_HR_like_SDR_e"/>
    <property type="match status" value="1"/>
</dbReference>
<comment type="catalytic activity">
    <reaction evidence="5">
        <text>dTDP-beta-L-rhamnose + NADP(+) = dTDP-4-dehydro-beta-L-rhamnose + NADPH + H(+)</text>
        <dbReference type="Rhea" id="RHEA:21796"/>
        <dbReference type="ChEBI" id="CHEBI:15378"/>
        <dbReference type="ChEBI" id="CHEBI:57510"/>
        <dbReference type="ChEBI" id="CHEBI:57783"/>
        <dbReference type="ChEBI" id="CHEBI:58349"/>
        <dbReference type="ChEBI" id="CHEBI:62830"/>
        <dbReference type="EC" id="1.1.1.133"/>
    </reaction>
</comment>
<dbReference type="GO" id="GO:0008831">
    <property type="term" value="F:dTDP-4-dehydrorhamnose reductase activity"/>
    <property type="evidence" value="ECO:0007669"/>
    <property type="project" value="UniProtKB-EC"/>
</dbReference>
<dbReference type="NCBIfam" id="TIGR01214">
    <property type="entry name" value="rmlD"/>
    <property type="match status" value="1"/>
</dbReference>
<keyword evidence="6" id="KW-0521">NADP</keyword>
<dbReference type="Pfam" id="PF04321">
    <property type="entry name" value="RmlD_sub_bind"/>
    <property type="match status" value="1"/>
</dbReference>
<accession>A0A5P8E593</accession>
<dbReference type="PANTHER" id="PTHR10491:SF4">
    <property type="entry name" value="METHIONINE ADENOSYLTRANSFERASE 2 SUBUNIT BETA"/>
    <property type="match status" value="1"/>
</dbReference>
<dbReference type="InterPro" id="IPR029903">
    <property type="entry name" value="RmlD-like-bd"/>
</dbReference>
<proteinExistence type="inferred from homology"/>
<dbReference type="InterPro" id="IPR036291">
    <property type="entry name" value="NAD(P)-bd_dom_sf"/>
</dbReference>
<dbReference type="EMBL" id="CP033459">
    <property type="protein sequence ID" value="QFQ12107.1"/>
    <property type="molecule type" value="Genomic_DNA"/>
</dbReference>
<dbReference type="GO" id="GO:0005829">
    <property type="term" value="C:cytosol"/>
    <property type="evidence" value="ECO:0007669"/>
    <property type="project" value="TreeGrafter"/>
</dbReference>
<dbReference type="UniPathway" id="UPA00124"/>
<dbReference type="EC" id="1.1.1.133" evidence="3 6"/>
<evidence type="ECO:0000313" key="9">
    <source>
        <dbReference type="Proteomes" id="UP000249375"/>
    </source>
</evidence>
<dbReference type="RefSeq" id="WP_111898598.1">
    <property type="nucleotide sequence ID" value="NZ_CP033459.1"/>
</dbReference>